<comment type="caution">
    <text evidence="2">The sequence shown here is derived from an EMBL/GenBank/DDBJ whole genome shotgun (WGS) entry which is preliminary data.</text>
</comment>
<keyword evidence="2" id="KW-0548">Nucleotidyltransferase</keyword>
<protein>
    <submittedName>
        <fullName evidence="2">Reverse transcriptase</fullName>
    </submittedName>
</protein>
<feature type="compositionally biased region" description="Polar residues" evidence="1">
    <location>
        <begin position="37"/>
        <end position="49"/>
    </location>
</feature>
<organism evidence="2 3">
    <name type="scientific">Elysia marginata</name>
    <dbReference type="NCBI Taxonomy" id="1093978"/>
    <lineage>
        <taxon>Eukaryota</taxon>
        <taxon>Metazoa</taxon>
        <taxon>Spiralia</taxon>
        <taxon>Lophotrochozoa</taxon>
        <taxon>Mollusca</taxon>
        <taxon>Gastropoda</taxon>
        <taxon>Heterobranchia</taxon>
        <taxon>Euthyneura</taxon>
        <taxon>Panpulmonata</taxon>
        <taxon>Sacoglossa</taxon>
        <taxon>Placobranchoidea</taxon>
        <taxon>Plakobranchidae</taxon>
        <taxon>Elysia</taxon>
    </lineage>
</organism>
<dbReference type="GO" id="GO:0003964">
    <property type="term" value="F:RNA-directed DNA polymerase activity"/>
    <property type="evidence" value="ECO:0007669"/>
    <property type="project" value="UniProtKB-KW"/>
</dbReference>
<evidence type="ECO:0000256" key="1">
    <source>
        <dbReference type="SAM" id="MobiDB-lite"/>
    </source>
</evidence>
<evidence type="ECO:0000313" key="2">
    <source>
        <dbReference type="EMBL" id="GFR59431.1"/>
    </source>
</evidence>
<feature type="region of interest" description="Disordered" evidence="1">
    <location>
        <begin position="1"/>
        <end position="20"/>
    </location>
</feature>
<sequence length="81" mass="8924">MKDQALSACSGGPTPGKTEGLLERQLQRTALADKTSENQSRVQNHSATEIQAEDKDEELRQLTNAKRQGINFPAATAEKQW</sequence>
<dbReference type="EMBL" id="BMAT01003640">
    <property type="protein sequence ID" value="GFR59431.1"/>
    <property type="molecule type" value="Genomic_DNA"/>
</dbReference>
<evidence type="ECO:0000313" key="3">
    <source>
        <dbReference type="Proteomes" id="UP000762676"/>
    </source>
</evidence>
<keyword evidence="2" id="KW-0808">Transferase</keyword>
<keyword evidence="3" id="KW-1185">Reference proteome</keyword>
<feature type="region of interest" description="Disordered" evidence="1">
    <location>
        <begin position="32"/>
        <end position="56"/>
    </location>
</feature>
<name>A0AAV4EFI8_9GAST</name>
<proteinExistence type="predicted"/>
<gene>
    <name evidence="2" type="ORF">ElyMa_001793600</name>
</gene>
<reference evidence="2 3" key="1">
    <citation type="journal article" date="2021" name="Elife">
        <title>Chloroplast acquisition without the gene transfer in kleptoplastic sea slugs, Plakobranchus ocellatus.</title>
        <authorList>
            <person name="Maeda T."/>
            <person name="Takahashi S."/>
            <person name="Yoshida T."/>
            <person name="Shimamura S."/>
            <person name="Takaki Y."/>
            <person name="Nagai Y."/>
            <person name="Toyoda A."/>
            <person name="Suzuki Y."/>
            <person name="Arimoto A."/>
            <person name="Ishii H."/>
            <person name="Satoh N."/>
            <person name="Nishiyama T."/>
            <person name="Hasebe M."/>
            <person name="Maruyama T."/>
            <person name="Minagawa J."/>
            <person name="Obokata J."/>
            <person name="Shigenobu S."/>
        </authorList>
    </citation>
    <scope>NUCLEOTIDE SEQUENCE [LARGE SCALE GENOMIC DNA]</scope>
</reference>
<dbReference type="Proteomes" id="UP000762676">
    <property type="component" value="Unassembled WGS sequence"/>
</dbReference>
<dbReference type="AlphaFoldDB" id="A0AAV4EFI8"/>
<accession>A0AAV4EFI8</accession>
<keyword evidence="2" id="KW-0695">RNA-directed DNA polymerase</keyword>